<feature type="compositionally biased region" description="Basic and acidic residues" evidence="3">
    <location>
        <begin position="12"/>
        <end position="26"/>
    </location>
</feature>
<dbReference type="Gene3D" id="2.120.10.80">
    <property type="entry name" value="Kelch-type beta propeller"/>
    <property type="match status" value="2"/>
</dbReference>
<dbReference type="PANTHER" id="PTHR24412:SF489">
    <property type="entry name" value="RING FINGER DOMAIN AND KELCH REPEAT-CONTAINING PROTEIN DDB_G0271372"/>
    <property type="match status" value="1"/>
</dbReference>
<gene>
    <name evidence="5" type="ORF">SAMN04488090_0497</name>
</gene>
<name>A0A1G9IIE9_9BACT</name>
<dbReference type="EMBL" id="FNGS01000001">
    <property type="protein sequence ID" value="SDL25039.1"/>
    <property type="molecule type" value="Genomic_DNA"/>
</dbReference>
<evidence type="ECO:0000313" key="6">
    <source>
        <dbReference type="Proteomes" id="UP000198901"/>
    </source>
</evidence>
<dbReference type="InterPro" id="IPR056737">
    <property type="entry name" value="Beta-prop_ATRN-MKLN-like"/>
</dbReference>
<proteinExistence type="predicted"/>
<keyword evidence="6" id="KW-1185">Reference proteome</keyword>
<accession>A0A1G9IIE9</accession>
<feature type="domain" description="Attractin/MKLN-like beta-propeller" evidence="4">
    <location>
        <begin position="67"/>
        <end position="304"/>
    </location>
</feature>
<organism evidence="5 6">
    <name type="scientific">Siphonobacter aquaeclarae</name>
    <dbReference type="NCBI Taxonomy" id="563176"/>
    <lineage>
        <taxon>Bacteria</taxon>
        <taxon>Pseudomonadati</taxon>
        <taxon>Bacteroidota</taxon>
        <taxon>Cytophagia</taxon>
        <taxon>Cytophagales</taxon>
        <taxon>Cytophagaceae</taxon>
        <taxon>Siphonobacter</taxon>
    </lineage>
</organism>
<keyword evidence="1" id="KW-0880">Kelch repeat</keyword>
<dbReference type="Pfam" id="PF24981">
    <property type="entry name" value="Beta-prop_ATRN-LZTR1"/>
    <property type="match status" value="1"/>
</dbReference>
<dbReference type="STRING" id="563176.SAMN04488090_0497"/>
<dbReference type="SMART" id="SM00612">
    <property type="entry name" value="Kelch"/>
    <property type="match status" value="5"/>
</dbReference>
<protein>
    <submittedName>
        <fullName evidence="5">Kelch motif-containing protein</fullName>
    </submittedName>
</protein>
<feature type="region of interest" description="Disordered" evidence="3">
    <location>
        <begin position="1"/>
        <end position="26"/>
    </location>
</feature>
<evidence type="ECO:0000256" key="1">
    <source>
        <dbReference type="ARBA" id="ARBA00022441"/>
    </source>
</evidence>
<keyword evidence="2" id="KW-0677">Repeat</keyword>
<dbReference type="InterPro" id="IPR006652">
    <property type="entry name" value="Kelch_1"/>
</dbReference>
<evidence type="ECO:0000256" key="2">
    <source>
        <dbReference type="ARBA" id="ARBA00022737"/>
    </source>
</evidence>
<dbReference type="Proteomes" id="UP000198901">
    <property type="component" value="Unassembled WGS sequence"/>
</dbReference>
<dbReference type="AlphaFoldDB" id="A0A1G9IIE9"/>
<evidence type="ECO:0000256" key="3">
    <source>
        <dbReference type="SAM" id="MobiDB-lite"/>
    </source>
</evidence>
<dbReference type="SUPFAM" id="SSF117281">
    <property type="entry name" value="Kelch motif"/>
    <property type="match status" value="1"/>
</dbReference>
<sequence>MPVRWHKPPGLRTEKNRKNFRGTGERRASHGIFISGKGVPTNTSLNLRNMNRHFLLMAALLTGAAATAQQWHTLAPSGTVEKRHENALAVVSDRLYLLGGRGERPVDEYDIAANTWRPGAKAPMEMHHFQAVTFKDEIYVLGAFTGPYPHETPIPDIHIYNPVKKEWRKGPALPADRLRGAAGVTVHNNRIYLVCGIQDGHWDGHVAWLDEFNPETGAWKTLADAPHARDHLHAAVVDGKLYVAGGRLSSAKTGKVLNRTVGAVDVYDFRSNTWTTLDSTLNIPTKRAGAAAVAWDGKLVLLGGESDRQVPAHSEVEAYDPRRRQWITLPALLQGRHGTGAVTHKRKLYIAAGSANRGGGPELGEVEVYP</sequence>
<reference evidence="5 6" key="1">
    <citation type="submission" date="2016-10" db="EMBL/GenBank/DDBJ databases">
        <authorList>
            <person name="de Groot N.N."/>
        </authorList>
    </citation>
    <scope>NUCLEOTIDE SEQUENCE [LARGE SCALE GENOMIC DNA]</scope>
    <source>
        <strain evidence="5 6">DSM 21668</strain>
    </source>
</reference>
<evidence type="ECO:0000313" key="5">
    <source>
        <dbReference type="EMBL" id="SDL25039.1"/>
    </source>
</evidence>
<dbReference type="PANTHER" id="PTHR24412">
    <property type="entry name" value="KELCH PROTEIN"/>
    <property type="match status" value="1"/>
</dbReference>
<evidence type="ECO:0000259" key="4">
    <source>
        <dbReference type="Pfam" id="PF24981"/>
    </source>
</evidence>
<dbReference type="InterPro" id="IPR015915">
    <property type="entry name" value="Kelch-typ_b-propeller"/>
</dbReference>